<comment type="similarity">
    <text evidence="1">Belongs to the DadA oxidoreductase family.</text>
</comment>
<reference evidence="5" key="1">
    <citation type="journal article" date="2019" name="Int. J. Syst. Evol. Microbiol.">
        <title>The Global Catalogue of Microorganisms (GCM) 10K type strain sequencing project: providing services to taxonomists for standard genome sequencing and annotation.</title>
        <authorList>
            <consortium name="The Broad Institute Genomics Platform"/>
            <consortium name="The Broad Institute Genome Sequencing Center for Infectious Disease"/>
            <person name="Wu L."/>
            <person name="Ma J."/>
        </authorList>
    </citation>
    <scope>NUCLEOTIDE SEQUENCE [LARGE SCALE GENOMIC DNA]</scope>
    <source>
        <strain evidence="5">NBRC 104970</strain>
    </source>
</reference>
<feature type="domain" description="FAD dependent oxidoreductase" evidence="3">
    <location>
        <begin position="2"/>
        <end position="387"/>
    </location>
</feature>
<gene>
    <name evidence="4" type="primary">dadA_1</name>
    <name evidence="4" type="ORF">GCM10007860_00540</name>
</gene>
<organism evidence="4 5">
    <name type="scientific">Chitiniphilus shinanonensis</name>
    <dbReference type="NCBI Taxonomy" id="553088"/>
    <lineage>
        <taxon>Bacteria</taxon>
        <taxon>Pseudomonadati</taxon>
        <taxon>Pseudomonadota</taxon>
        <taxon>Betaproteobacteria</taxon>
        <taxon>Neisseriales</taxon>
        <taxon>Chitinibacteraceae</taxon>
        <taxon>Chitiniphilus</taxon>
    </lineage>
</organism>
<evidence type="ECO:0000313" key="5">
    <source>
        <dbReference type="Proteomes" id="UP001156836"/>
    </source>
</evidence>
<comment type="caution">
    <text evidence="4">The sequence shown here is derived from an EMBL/GenBank/DDBJ whole genome shotgun (WGS) entry which is preliminary data.</text>
</comment>
<accession>A0ABQ6BNQ6</accession>
<keyword evidence="2" id="KW-0560">Oxidoreductase</keyword>
<dbReference type="EMBL" id="BSOZ01000001">
    <property type="protein sequence ID" value="GLS02911.1"/>
    <property type="molecule type" value="Genomic_DNA"/>
</dbReference>
<proteinExistence type="inferred from homology"/>
<protein>
    <submittedName>
        <fullName evidence="4">D-amino acid dehydrogenase</fullName>
    </submittedName>
</protein>
<keyword evidence="5" id="KW-1185">Reference proteome</keyword>
<name>A0ABQ6BNQ6_9NEIS</name>
<dbReference type="InterPro" id="IPR036188">
    <property type="entry name" value="FAD/NAD-bd_sf"/>
</dbReference>
<evidence type="ECO:0000256" key="2">
    <source>
        <dbReference type="ARBA" id="ARBA00023002"/>
    </source>
</evidence>
<evidence type="ECO:0000256" key="1">
    <source>
        <dbReference type="ARBA" id="ARBA00009410"/>
    </source>
</evidence>
<dbReference type="InterPro" id="IPR006076">
    <property type="entry name" value="FAD-dep_OxRdtase"/>
</dbReference>
<dbReference type="PANTHER" id="PTHR13847:SF280">
    <property type="entry name" value="D-AMINO ACID DEHYDROGENASE"/>
    <property type="match status" value="1"/>
</dbReference>
<sequence length="422" mass="45799">MTTAWYLRQAGCEVTVLERHATAAEETSFANAGQVSPGYAAPWAAPGVPLKALKWLATPHAPLHIQPDGSGFQLRWIAAMLANCVPEAYARNKGRMVALAEYSRDQLRTLRTSVDLHYQERSLGTLQLLRTEAQMAAARRDAAILADLGVPHEVLDMDELETVEPALEPVAHKLVGGLRLPNDETGDCHLFTRRLEQLAREAGVEFRYLVEVTRLGKRNGRIDFVELDDGEALHPDVVVLACGSFSRHLALPLGLSLPVYPVKGYSLTIPLTNPDAAPRSTVLDETYKVALTRFDDRLRVGGMAELMGYDHSLDPRRVETLKMVASDLFPLAGDVEAGKPWSGLRPMTPDGTPLVCGTGIGNLYLNTGHGTLGWTMACGSAKVLTDLILGRAPEVDASGLALTRYGRRAQNADHVTDEAAVA</sequence>
<evidence type="ECO:0000313" key="4">
    <source>
        <dbReference type="EMBL" id="GLS02911.1"/>
    </source>
</evidence>
<evidence type="ECO:0000259" key="3">
    <source>
        <dbReference type="Pfam" id="PF01266"/>
    </source>
</evidence>
<dbReference type="NCBIfam" id="NF001933">
    <property type="entry name" value="PRK00711.1"/>
    <property type="match status" value="1"/>
</dbReference>
<dbReference type="Gene3D" id="3.30.9.10">
    <property type="entry name" value="D-Amino Acid Oxidase, subunit A, domain 2"/>
    <property type="match status" value="1"/>
</dbReference>
<dbReference type="Proteomes" id="UP001156836">
    <property type="component" value="Unassembled WGS sequence"/>
</dbReference>
<dbReference type="SUPFAM" id="SSF54373">
    <property type="entry name" value="FAD-linked reductases, C-terminal domain"/>
    <property type="match status" value="1"/>
</dbReference>
<dbReference type="PANTHER" id="PTHR13847">
    <property type="entry name" value="SARCOSINE DEHYDROGENASE-RELATED"/>
    <property type="match status" value="1"/>
</dbReference>
<dbReference type="Pfam" id="PF01266">
    <property type="entry name" value="DAO"/>
    <property type="match status" value="1"/>
</dbReference>
<dbReference type="SUPFAM" id="SSF51905">
    <property type="entry name" value="FAD/NAD(P)-binding domain"/>
    <property type="match status" value="1"/>
</dbReference>
<dbReference type="Gene3D" id="3.50.50.60">
    <property type="entry name" value="FAD/NAD(P)-binding domain"/>
    <property type="match status" value="2"/>
</dbReference>